<protein>
    <submittedName>
        <fullName evidence="9">Uncharacterized protein LOC103715738</fullName>
    </submittedName>
</protein>
<gene>
    <name evidence="9" type="primary">LOC103715738</name>
</gene>
<feature type="region of interest" description="Disordered" evidence="5">
    <location>
        <begin position="1"/>
        <end position="24"/>
    </location>
</feature>
<evidence type="ECO:0000256" key="1">
    <source>
        <dbReference type="ARBA" id="ARBA00004167"/>
    </source>
</evidence>
<dbReference type="InterPro" id="IPR044839">
    <property type="entry name" value="NDR1-like"/>
</dbReference>
<evidence type="ECO:0000259" key="7">
    <source>
        <dbReference type="Pfam" id="PF03168"/>
    </source>
</evidence>
<accession>A0A8B7CLS1</accession>
<dbReference type="Gene3D" id="2.60.40.1820">
    <property type="match status" value="1"/>
</dbReference>
<dbReference type="KEGG" id="pda:103715738"/>
<dbReference type="SUPFAM" id="SSF117070">
    <property type="entry name" value="LEA14-like"/>
    <property type="match status" value="1"/>
</dbReference>
<evidence type="ECO:0000256" key="3">
    <source>
        <dbReference type="ARBA" id="ARBA00022989"/>
    </source>
</evidence>
<keyword evidence="2 6" id="KW-0812">Transmembrane</keyword>
<dbReference type="Proteomes" id="UP000228380">
    <property type="component" value="Chromosome 6"/>
</dbReference>
<dbReference type="PANTHER" id="PTHR31234:SF4">
    <property type="entry name" value="EXPRESSED PROTEIN"/>
    <property type="match status" value="1"/>
</dbReference>
<feature type="domain" description="Late embryogenesis abundant protein LEA-2 subgroup" evidence="7">
    <location>
        <begin position="113"/>
        <end position="206"/>
    </location>
</feature>
<organism evidence="8 9">
    <name type="scientific">Phoenix dactylifera</name>
    <name type="common">Date palm</name>
    <dbReference type="NCBI Taxonomy" id="42345"/>
    <lineage>
        <taxon>Eukaryota</taxon>
        <taxon>Viridiplantae</taxon>
        <taxon>Streptophyta</taxon>
        <taxon>Embryophyta</taxon>
        <taxon>Tracheophyta</taxon>
        <taxon>Spermatophyta</taxon>
        <taxon>Magnoliopsida</taxon>
        <taxon>Liliopsida</taxon>
        <taxon>Arecaceae</taxon>
        <taxon>Coryphoideae</taxon>
        <taxon>Phoeniceae</taxon>
        <taxon>Phoenix</taxon>
    </lineage>
</organism>
<evidence type="ECO:0000256" key="6">
    <source>
        <dbReference type="SAM" id="Phobius"/>
    </source>
</evidence>
<feature type="transmembrane region" description="Helical" evidence="6">
    <location>
        <begin position="51"/>
        <end position="79"/>
    </location>
</feature>
<evidence type="ECO:0000256" key="2">
    <source>
        <dbReference type="ARBA" id="ARBA00022692"/>
    </source>
</evidence>
<name>A0A8B7CLS1_PHODC</name>
<sequence length="232" mass="25539">MAKPGAQSDPLLPPRPSYAAPPSPYHSEPPAYVLLPAFPGRRLRLRRPCRCCDSLVSSSILLTLVFAAALLASALFFLWPSDPDVRVVRLRLDRVHVSTSPAVSLAVSMGLEVRVQNKDFFSLDYDSIVVSIGYRGRRLGSVTSKGGHVRARGVSYVDAELHIDGIEVINDALYLIEDFVRGSIPFDTITKVGGKLHFFFFDIPIQGRISCSVHVSAQNETVVRQDCYPEPS</sequence>
<dbReference type="GeneID" id="103715738"/>
<dbReference type="AlphaFoldDB" id="A0A8B7CLS1"/>
<keyword evidence="3 6" id="KW-1133">Transmembrane helix</keyword>
<dbReference type="OrthoDB" id="1917236at2759"/>
<reference evidence="8" key="1">
    <citation type="journal article" date="2019" name="Nat. Commun.">
        <title>Genome-wide association mapping of date palm fruit traits.</title>
        <authorList>
            <person name="Hazzouri K.M."/>
            <person name="Gros-Balthazard M."/>
            <person name="Flowers J.M."/>
            <person name="Copetti D."/>
            <person name="Lemansour A."/>
            <person name="Lebrun M."/>
            <person name="Masmoudi K."/>
            <person name="Ferrand S."/>
            <person name="Dhar M.I."/>
            <person name="Fresquez Z.A."/>
            <person name="Rosas U."/>
            <person name="Zhang J."/>
            <person name="Talag J."/>
            <person name="Lee S."/>
            <person name="Kudrna D."/>
            <person name="Powell R.F."/>
            <person name="Leitch I.J."/>
            <person name="Krueger R.R."/>
            <person name="Wing R.A."/>
            <person name="Amiri K.M.A."/>
            <person name="Purugganan M.D."/>
        </authorList>
    </citation>
    <scope>NUCLEOTIDE SEQUENCE [LARGE SCALE GENOMIC DNA]</scope>
    <source>
        <strain evidence="8">cv. Khalas</strain>
    </source>
</reference>
<dbReference type="RefSeq" id="XP_008801697.1">
    <property type="nucleotide sequence ID" value="XM_008803475.4"/>
</dbReference>
<keyword evidence="4 6" id="KW-0472">Membrane</keyword>
<dbReference type="GO" id="GO:0016020">
    <property type="term" value="C:membrane"/>
    <property type="evidence" value="ECO:0007669"/>
    <property type="project" value="UniProtKB-SubCell"/>
</dbReference>
<proteinExistence type="predicted"/>
<dbReference type="Pfam" id="PF03168">
    <property type="entry name" value="LEA_2"/>
    <property type="match status" value="1"/>
</dbReference>
<feature type="compositionally biased region" description="Pro residues" evidence="5">
    <location>
        <begin position="11"/>
        <end position="24"/>
    </location>
</feature>
<evidence type="ECO:0000256" key="4">
    <source>
        <dbReference type="ARBA" id="ARBA00023136"/>
    </source>
</evidence>
<keyword evidence="8" id="KW-1185">Reference proteome</keyword>
<evidence type="ECO:0000256" key="5">
    <source>
        <dbReference type="SAM" id="MobiDB-lite"/>
    </source>
</evidence>
<comment type="subcellular location">
    <subcellularLocation>
        <location evidence="1">Membrane</location>
        <topology evidence="1">Single-pass membrane protein</topology>
    </subcellularLocation>
</comment>
<evidence type="ECO:0000313" key="9">
    <source>
        <dbReference type="RefSeq" id="XP_008801697.1"/>
    </source>
</evidence>
<dbReference type="InterPro" id="IPR004864">
    <property type="entry name" value="LEA_2"/>
</dbReference>
<evidence type="ECO:0000313" key="8">
    <source>
        <dbReference type="Proteomes" id="UP000228380"/>
    </source>
</evidence>
<dbReference type="GO" id="GO:0098542">
    <property type="term" value="P:defense response to other organism"/>
    <property type="evidence" value="ECO:0007669"/>
    <property type="project" value="InterPro"/>
</dbReference>
<dbReference type="PANTHER" id="PTHR31234">
    <property type="entry name" value="LATE EMBRYOGENESIS ABUNDANT (LEA) HYDROXYPROLINE-RICH GLYCOPROTEIN FAMILY"/>
    <property type="match status" value="1"/>
</dbReference>
<reference evidence="9" key="2">
    <citation type="submission" date="2025-08" db="UniProtKB">
        <authorList>
            <consortium name="RefSeq"/>
        </authorList>
    </citation>
    <scope>IDENTIFICATION</scope>
    <source>
        <tissue evidence="9">Young leaves</tissue>
    </source>
</reference>